<dbReference type="SUPFAM" id="SSF53474">
    <property type="entry name" value="alpha/beta-Hydrolases"/>
    <property type="match status" value="1"/>
</dbReference>
<protein>
    <submittedName>
        <fullName evidence="3">Hydrolase</fullName>
    </submittedName>
</protein>
<organism evidence="3 4">
    <name type="scientific">Leptospira jelokensis</name>
    <dbReference type="NCBI Taxonomy" id="2484931"/>
    <lineage>
        <taxon>Bacteria</taxon>
        <taxon>Pseudomonadati</taxon>
        <taxon>Spirochaetota</taxon>
        <taxon>Spirochaetia</taxon>
        <taxon>Leptospirales</taxon>
        <taxon>Leptospiraceae</taxon>
        <taxon>Leptospira</taxon>
    </lineage>
</organism>
<evidence type="ECO:0000313" key="3">
    <source>
        <dbReference type="EMBL" id="TGL64935.1"/>
    </source>
</evidence>
<dbReference type="InterPro" id="IPR010126">
    <property type="entry name" value="Esterase_phb"/>
</dbReference>
<dbReference type="PANTHER" id="PTHR43037">
    <property type="entry name" value="UNNAMED PRODUCT-RELATED"/>
    <property type="match status" value="1"/>
</dbReference>
<dbReference type="InterPro" id="IPR050955">
    <property type="entry name" value="Plant_Biomass_Hydrol_Est"/>
</dbReference>
<dbReference type="GO" id="GO:0016787">
    <property type="term" value="F:hydrolase activity"/>
    <property type="evidence" value="ECO:0007669"/>
    <property type="project" value="UniProtKB-KW"/>
</dbReference>
<dbReference type="GO" id="GO:0005576">
    <property type="term" value="C:extracellular region"/>
    <property type="evidence" value="ECO:0007669"/>
    <property type="project" value="InterPro"/>
</dbReference>
<proteinExistence type="predicted"/>
<dbReference type="EMBL" id="RQGH01000026">
    <property type="protein sequence ID" value="TGL64935.1"/>
    <property type="molecule type" value="Genomic_DNA"/>
</dbReference>
<dbReference type="AlphaFoldDB" id="A0A4Z0ZXR9"/>
<evidence type="ECO:0000256" key="1">
    <source>
        <dbReference type="ARBA" id="ARBA00022729"/>
    </source>
</evidence>
<keyword evidence="2 3" id="KW-0378">Hydrolase</keyword>
<comment type="caution">
    <text evidence="3">The sequence shown here is derived from an EMBL/GenBank/DDBJ whole genome shotgun (WGS) entry which is preliminary data.</text>
</comment>
<accession>A0A4Z0ZXR9</accession>
<reference evidence="3" key="1">
    <citation type="journal article" date="2019" name="PLoS Negl. Trop. Dis.">
        <title>Revisiting the worldwide diversity of Leptospira species in the environment.</title>
        <authorList>
            <person name="Vincent A.T."/>
            <person name="Schiettekatte O."/>
            <person name="Bourhy P."/>
            <person name="Veyrier F.J."/>
            <person name="Picardeau M."/>
        </authorList>
    </citation>
    <scope>NUCLEOTIDE SEQUENCE [LARGE SCALE GENOMIC DNA]</scope>
    <source>
        <strain evidence="3">201702451</strain>
    </source>
</reference>
<keyword evidence="4" id="KW-1185">Reference proteome</keyword>
<dbReference type="Gene3D" id="3.40.50.1820">
    <property type="entry name" value="alpha/beta hydrolase"/>
    <property type="match status" value="1"/>
</dbReference>
<dbReference type="InterPro" id="IPR029058">
    <property type="entry name" value="AB_hydrolase_fold"/>
</dbReference>
<sequence>MRIFLFLFVIGFNSCMGYFYRVSPNEKIDYFTFSGNKRTYLVHYPKKWDGLPIPMLVALHGRFGTGVTMSKQTKLNDLSDQKGFIVLYPDGYKRSWADGRGSSPADEDGINDVVFIESIVKRMIAEGSVNPKEVYLVGHSNGGFMAQRMAIEKPDLWKGVMSVAAQISVSQLKSKLNFKTKPVSVAIMAGTEDPLVPFSGGYVKDGKEVISVSDSIQRWKEWNVCQDTVKHKSKQYDENGFKIVIDFYRYEDCFEDTKVELIQMNGLGHSWPGETPMLPFINQGRTTKVVDGSAMVWEFMESLK</sequence>
<dbReference type="Proteomes" id="UP000297567">
    <property type="component" value="Unassembled WGS sequence"/>
</dbReference>
<dbReference type="Pfam" id="PF10503">
    <property type="entry name" value="Esterase_PHB"/>
    <property type="match status" value="1"/>
</dbReference>
<dbReference type="PANTHER" id="PTHR43037:SF1">
    <property type="entry name" value="BLL1128 PROTEIN"/>
    <property type="match status" value="1"/>
</dbReference>
<dbReference type="RefSeq" id="WP_135642444.1">
    <property type="nucleotide sequence ID" value="NZ_RQGH01000026.1"/>
</dbReference>
<evidence type="ECO:0000256" key="2">
    <source>
        <dbReference type="ARBA" id="ARBA00022801"/>
    </source>
</evidence>
<gene>
    <name evidence="3" type="ORF">EHQ62_10040</name>
</gene>
<name>A0A4Z0ZXR9_9LEPT</name>
<keyword evidence="1" id="KW-0732">Signal</keyword>
<evidence type="ECO:0000313" key="4">
    <source>
        <dbReference type="Proteomes" id="UP000297567"/>
    </source>
</evidence>